<evidence type="ECO:0000256" key="6">
    <source>
        <dbReference type="ARBA" id="ARBA00022970"/>
    </source>
</evidence>
<accession>A0AAJ7UAG8</accession>
<feature type="region of interest" description="Disordered" evidence="13">
    <location>
        <begin position="44"/>
        <end position="85"/>
    </location>
</feature>
<evidence type="ECO:0000256" key="11">
    <source>
        <dbReference type="ARBA" id="ARBA00034423"/>
    </source>
</evidence>
<dbReference type="InterPro" id="IPR029485">
    <property type="entry name" value="CAT_C"/>
</dbReference>
<dbReference type="AlphaFoldDB" id="A0AAJ7UAG8"/>
<comment type="similarity">
    <text evidence="2">Belongs to the amino acid-polyamine-organocation (APC) superfamily. Cationic amino acid transporter (CAT) (TC 2.A.3.3) family.</text>
</comment>
<evidence type="ECO:0000313" key="17">
    <source>
        <dbReference type="RefSeq" id="XP_032832856.1"/>
    </source>
</evidence>
<gene>
    <name evidence="17" type="primary">LOC116955708</name>
</gene>
<sequence>MLHAVASFIVASGGSQLRRWDTCVLARGIDKTSETANVNAASIRGSSTRGTLTTQEARVRAKERWSTRNVRLPPPPPDASPTMSGAMRTAERFARTLSRRKSGAMDADGTEESQLSRCLSTLDLVVLGVGSTLGAGVYVLAGAVARDDAGPAIVLSFLVAAVASVLAGLCYAEFGARVPKTGSAYLYSYVAVGELCAFVTGWTLILSYVIGASSVARAWSANFDGILGNPISHFLMEHMSMGLPGLAKYPDIFAAFIIIIITGVLCVGVRESALFSKIFTAINVVVLCAVMLGGAVKGKAGNWAIGQEELDNFTIRSNATTSGTYGSGGFAPYGVTGVLTGAATCFYAFVGFDCIATTGEEVKNPQRAIPISIVASLLICFVAYFGVSAALTLMMPYYLLDEASPLPVAFEYVGWGPAKYMVAIGALCALTSSLLGSIFPMPRIIYAMAEDGLLFRWLARVHKRFKTPILATVTSGSVAAVMAFLFDLIALVDLMSIGTLLSYSLVAACVLILRYQPEPDWKDSPDFGFVPGGAALEEQVKPQWGAMLLIQPRSRLPNKQSTVIVNVCVGVIALLCVVLTTFMVHGASALAEQATWVIAMVVVFATALVAVTAVIWRQPQSRAKVSFKVPMLPVLPVVSIFVNTYLMVLLDLMTWIRFAAWMTIGMAIPPLPLRSAPLRSPPLPAEPAASRGRRRCDEASGCIGRWQRAGDARTTMHHHHVGSSLPNYPESSTSP</sequence>
<feature type="transmembrane region" description="Helical" evidence="14">
    <location>
        <begin position="420"/>
        <end position="446"/>
    </location>
</feature>
<evidence type="ECO:0000256" key="8">
    <source>
        <dbReference type="ARBA" id="ARBA00023136"/>
    </source>
</evidence>
<dbReference type="FunFam" id="1.20.1740.10:FF:000009">
    <property type="entry name" value="Low affinity cationic amino acid transporter 2"/>
    <property type="match status" value="1"/>
</dbReference>
<feature type="transmembrane region" description="Helical" evidence="14">
    <location>
        <begin position="184"/>
        <end position="210"/>
    </location>
</feature>
<keyword evidence="5 14" id="KW-0812">Transmembrane</keyword>
<evidence type="ECO:0000259" key="15">
    <source>
        <dbReference type="Pfam" id="PF13906"/>
    </source>
</evidence>
<keyword evidence="7 14" id="KW-1133">Transmembrane helix</keyword>
<feature type="transmembrane region" description="Helical" evidence="14">
    <location>
        <begin position="330"/>
        <end position="350"/>
    </location>
</feature>
<dbReference type="GO" id="GO:0005886">
    <property type="term" value="C:plasma membrane"/>
    <property type="evidence" value="ECO:0007669"/>
    <property type="project" value="UniProtKB-SubCell"/>
</dbReference>
<feature type="compositionally biased region" description="Polar residues" evidence="13">
    <location>
        <begin position="44"/>
        <end position="56"/>
    </location>
</feature>
<comment type="catalytic activity">
    <reaction evidence="10">
        <text>L-lysine(in) = L-lysine(out)</text>
        <dbReference type="Rhea" id="RHEA:70935"/>
        <dbReference type="ChEBI" id="CHEBI:32551"/>
    </reaction>
</comment>
<dbReference type="InterPro" id="IPR002293">
    <property type="entry name" value="AA/rel_permease1"/>
</dbReference>
<dbReference type="NCBIfam" id="TIGR00906">
    <property type="entry name" value="2A0303"/>
    <property type="match status" value="1"/>
</dbReference>
<feature type="compositionally biased region" description="Polar residues" evidence="13">
    <location>
        <begin position="724"/>
        <end position="735"/>
    </location>
</feature>
<feature type="transmembrane region" description="Helical" evidence="14">
    <location>
        <begin position="124"/>
        <end position="145"/>
    </location>
</feature>
<evidence type="ECO:0000256" key="4">
    <source>
        <dbReference type="ARBA" id="ARBA00022475"/>
    </source>
</evidence>
<reference evidence="17" key="1">
    <citation type="submission" date="2025-08" db="UniProtKB">
        <authorList>
            <consortium name="RefSeq"/>
        </authorList>
    </citation>
    <scope>IDENTIFICATION</scope>
    <source>
        <tissue evidence="17">Sperm</tissue>
    </source>
</reference>
<feature type="transmembrane region" description="Helical" evidence="14">
    <location>
        <begin position="278"/>
        <end position="296"/>
    </location>
</feature>
<evidence type="ECO:0000256" key="7">
    <source>
        <dbReference type="ARBA" id="ARBA00022989"/>
    </source>
</evidence>
<comment type="catalytic activity">
    <reaction evidence="12">
        <text>L-ornithine(in) = L-ornithine(out)</text>
        <dbReference type="Rhea" id="RHEA:71199"/>
        <dbReference type="ChEBI" id="CHEBI:46911"/>
    </reaction>
</comment>
<feature type="transmembrane region" description="Helical" evidence="14">
    <location>
        <begin position="629"/>
        <end position="648"/>
    </location>
</feature>
<dbReference type="GO" id="GO:0061459">
    <property type="term" value="F:L-arginine transmembrane transporter activity"/>
    <property type="evidence" value="ECO:0007669"/>
    <property type="project" value="TreeGrafter"/>
</dbReference>
<keyword evidence="16" id="KW-1185">Reference proteome</keyword>
<evidence type="ECO:0000313" key="16">
    <source>
        <dbReference type="Proteomes" id="UP001318040"/>
    </source>
</evidence>
<comment type="subcellular location">
    <subcellularLocation>
        <location evidence="1">Cell membrane</location>
        <topology evidence="1">Multi-pass membrane protein</topology>
    </subcellularLocation>
</comment>
<dbReference type="GO" id="GO:0000064">
    <property type="term" value="F:L-ornithine transmembrane transporter activity"/>
    <property type="evidence" value="ECO:0007669"/>
    <property type="project" value="TreeGrafter"/>
</dbReference>
<feature type="compositionally biased region" description="Basic and acidic residues" evidence="13">
    <location>
        <begin position="57"/>
        <end position="66"/>
    </location>
</feature>
<feature type="transmembrane region" description="Helical" evidence="14">
    <location>
        <begin position="596"/>
        <end position="617"/>
    </location>
</feature>
<evidence type="ECO:0000256" key="13">
    <source>
        <dbReference type="SAM" id="MobiDB-lite"/>
    </source>
</evidence>
<evidence type="ECO:0000256" key="5">
    <source>
        <dbReference type="ARBA" id="ARBA00022692"/>
    </source>
</evidence>
<keyword evidence="4" id="KW-1003">Cell membrane</keyword>
<keyword evidence="9" id="KW-0325">Glycoprotein</keyword>
<keyword evidence="3" id="KW-0813">Transport</keyword>
<comment type="catalytic activity">
    <reaction evidence="11">
        <text>L-arginine(in) = L-arginine(out)</text>
        <dbReference type="Rhea" id="RHEA:32143"/>
        <dbReference type="ChEBI" id="CHEBI:32682"/>
    </reaction>
</comment>
<dbReference type="Pfam" id="PF13906">
    <property type="entry name" value="AA_permease_C"/>
    <property type="match status" value="1"/>
</dbReference>
<evidence type="ECO:0000256" key="1">
    <source>
        <dbReference type="ARBA" id="ARBA00004651"/>
    </source>
</evidence>
<protein>
    <submittedName>
        <fullName evidence="17">High affinity cationic amino acid transporter 1-like</fullName>
    </submittedName>
</protein>
<feature type="transmembrane region" description="Helical" evidence="14">
    <location>
        <begin position="151"/>
        <end position="172"/>
    </location>
</feature>
<dbReference type="Proteomes" id="UP001318040">
    <property type="component" value="Chromosome 61"/>
</dbReference>
<dbReference type="KEGG" id="pmrn:116955708"/>
<organism evidence="16 17">
    <name type="scientific">Petromyzon marinus</name>
    <name type="common">Sea lamprey</name>
    <dbReference type="NCBI Taxonomy" id="7757"/>
    <lineage>
        <taxon>Eukaryota</taxon>
        <taxon>Metazoa</taxon>
        <taxon>Chordata</taxon>
        <taxon>Craniata</taxon>
        <taxon>Vertebrata</taxon>
        <taxon>Cyclostomata</taxon>
        <taxon>Hyperoartia</taxon>
        <taxon>Petromyzontiformes</taxon>
        <taxon>Petromyzontidae</taxon>
        <taxon>Petromyzon</taxon>
    </lineage>
</organism>
<dbReference type="Gene3D" id="1.20.1740.10">
    <property type="entry name" value="Amino acid/polyamine transporter I"/>
    <property type="match status" value="1"/>
</dbReference>
<evidence type="ECO:0000256" key="3">
    <source>
        <dbReference type="ARBA" id="ARBA00022448"/>
    </source>
</evidence>
<dbReference type="GO" id="GO:0015189">
    <property type="term" value="F:L-lysine transmembrane transporter activity"/>
    <property type="evidence" value="ECO:0007669"/>
    <property type="project" value="TreeGrafter"/>
</dbReference>
<feature type="domain" description="Cationic amino acid transporter C-terminal" evidence="15">
    <location>
        <begin position="627"/>
        <end position="668"/>
    </location>
</feature>
<dbReference type="Pfam" id="PF13520">
    <property type="entry name" value="AA_permease_2"/>
    <property type="match status" value="1"/>
</dbReference>
<dbReference type="PANTHER" id="PTHR43243">
    <property type="entry name" value="INNER MEMBRANE TRANSPORTER YGJI-RELATED"/>
    <property type="match status" value="1"/>
</dbReference>
<feature type="transmembrane region" description="Helical" evidence="14">
    <location>
        <begin position="495"/>
        <end position="513"/>
    </location>
</feature>
<feature type="region of interest" description="Disordered" evidence="13">
    <location>
        <begin position="713"/>
        <end position="735"/>
    </location>
</feature>
<keyword evidence="8 14" id="KW-0472">Membrane</keyword>
<dbReference type="PANTHER" id="PTHR43243:SF28">
    <property type="entry name" value="HIGH AFFINITY CATIONIC AMINO ACID TRANSPORTER 1"/>
    <property type="match status" value="1"/>
</dbReference>
<dbReference type="InterPro" id="IPR004755">
    <property type="entry name" value="Cat_AA_permease"/>
</dbReference>
<evidence type="ECO:0000256" key="12">
    <source>
        <dbReference type="ARBA" id="ARBA00034450"/>
    </source>
</evidence>
<keyword evidence="6" id="KW-0029">Amino-acid transport</keyword>
<evidence type="ECO:0000256" key="2">
    <source>
        <dbReference type="ARBA" id="ARBA00008572"/>
    </source>
</evidence>
<feature type="transmembrane region" description="Helical" evidence="14">
    <location>
        <begin position="252"/>
        <end position="269"/>
    </location>
</feature>
<feature type="transmembrane region" description="Helical" evidence="14">
    <location>
        <begin position="563"/>
        <end position="584"/>
    </location>
</feature>
<feature type="transmembrane region" description="Helical" evidence="14">
    <location>
        <begin position="371"/>
        <end position="400"/>
    </location>
</feature>
<evidence type="ECO:0000256" key="10">
    <source>
        <dbReference type="ARBA" id="ARBA00034422"/>
    </source>
</evidence>
<evidence type="ECO:0000256" key="9">
    <source>
        <dbReference type="ARBA" id="ARBA00023180"/>
    </source>
</evidence>
<dbReference type="GO" id="GO:0097638">
    <property type="term" value="P:L-arginine import across plasma membrane"/>
    <property type="evidence" value="ECO:0007669"/>
    <property type="project" value="TreeGrafter"/>
</dbReference>
<feature type="transmembrane region" description="Helical" evidence="14">
    <location>
        <begin position="467"/>
        <end position="489"/>
    </location>
</feature>
<proteinExistence type="inferred from homology"/>
<name>A0AAJ7UAG8_PETMA</name>
<dbReference type="RefSeq" id="XP_032832856.1">
    <property type="nucleotide sequence ID" value="XM_032976965.1"/>
</dbReference>
<evidence type="ECO:0000256" key="14">
    <source>
        <dbReference type="SAM" id="Phobius"/>
    </source>
</evidence>